<dbReference type="Proteomes" id="UP000030675">
    <property type="component" value="Unassembled WGS sequence"/>
</dbReference>
<name>V5H635_PHOLE</name>
<dbReference type="AlphaFoldDB" id="V5H635"/>
<dbReference type="HOGENOM" id="CLU_068201_0_0_6"/>
<evidence type="ECO:0000313" key="2">
    <source>
        <dbReference type="Proteomes" id="UP000030675"/>
    </source>
</evidence>
<dbReference type="RefSeq" id="WP_023935362.1">
    <property type="nucleotide sequence ID" value="NZ_DF196823.1"/>
</dbReference>
<proteinExistence type="predicted"/>
<gene>
    <name evidence="1" type="ORF">PLEI_4147</name>
</gene>
<organism evidence="1 2">
    <name type="scientific">Photobacterium leiognathi lrivu.4.1</name>
    <dbReference type="NCBI Taxonomy" id="1248232"/>
    <lineage>
        <taxon>Bacteria</taxon>
        <taxon>Pseudomonadati</taxon>
        <taxon>Pseudomonadota</taxon>
        <taxon>Gammaproteobacteria</taxon>
        <taxon>Vibrionales</taxon>
        <taxon>Vibrionaceae</taxon>
        <taxon>Photobacterium</taxon>
    </lineage>
</organism>
<dbReference type="EMBL" id="DF196823">
    <property type="protein sequence ID" value="GAD32472.1"/>
    <property type="molecule type" value="Genomic_DNA"/>
</dbReference>
<protein>
    <submittedName>
        <fullName evidence="1">Uncharacterized protein</fullName>
    </submittedName>
</protein>
<accession>V5H635</accession>
<evidence type="ECO:0000313" key="1">
    <source>
        <dbReference type="EMBL" id="GAD32472.1"/>
    </source>
</evidence>
<reference evidence="2" key="1">
    <citation type="submission" date="2012-12" db="EMBL/GenBank/DDBJ databases">
        <title>Genome Sequence of Photobacterium leiognathi lrivu.4.1.</title>
        <authorList>
            <person name="Urbanczyk H."/>
            <person name="Ogura Y."/>
            <person name="Hayashi T."/>
            <person name="Dunlap P.V."/>
        </authorList>
    </citation>
    <scope>NUCLEOTIDE SEQUENCE [LARGE SCALE GENOMIC DNA]</scope>
    <source>
        <strain evidence="2">lrivu.4.1</strain>
    </source>
</reference>
<sequence length="364" mass="41706">MSERASIRFYDVKHCGLFKARARQSTMGSFNEILHNIYNWAAEPGRLVLNTCSYEVGEDFEQEFLETYLVSAQRYSETGDYLFCFWNRTHASGDSVYALDAGTQLINVSDQTFHQGNLPESSIPGYATYFWFIPSKSVMATITFGNPRSGMNAFSYWLESFFRTESRFATFDESDQFIGFQSADGTIYNDLEPRFSKQLYRNPSKRQLILSNCQHIRGVVRRINLERGQVADKGLIDNLKSRVGISTETEIHAHDVSLKYEFSYTPTKDEVQEMFSAYETSPNKSNWEDVGFLFPDNNGFGAEKTEWLSKSFAKIKLAIDIEWVLIGQLVKGDVLLQALHSHRSELLNLLEEDNVSTLEQRQTA</sequence>
<dbReference type="eggNOG" id="ENOG5033427">
    <property type="taxonomic scope" value="Bacteria"/>
</dbReference>